<dbReference type="EMBL" id="FQXU01000004">
    <property type="protein sequence ID" value="SHH84982.1"/>
    <property type="molecule type" value="Genomic_DNA"/>
</dbReference>
<name>A0A1M5WBV3_9CLOT</name>
<dbReference type="AlphaFoldDB" id="A0A1M5WBV3"/>
<gene>
    <name evidence="1" type="ORF">SAMN02745941_01021</name>
</gene>
<evidence type="ECO:0000313" key="1">
    <source>
        <dbReference type="EMBL" id="SHH84982.1"/>
    </source>
</evidence>
<sequence length="39" mass="4569">MLQLFYKNINKGALIYYKKGTFDIIEGKKYNLVGDNQNI</sequence>
<accession>A0A1M5WBV3</accession>
<organism evidence="1 2">
    <name type="scientific">Clostridium intestinale DSM 6191</name>
    <dbReference type="NCBI Taxonomy" id="1121320"/>
    <lineage>
        <taxon>Bacteria</taxon>
        <taxon>Bacillati</taxon>
        <taxon>Bacillota</taxon>
        <taxon>Clostridia</taxon>
        <taxon>Eubacteriales</taxon>
        <taxon>Clostridiaceae</taxon>
        <taxon>Clostridium</taxon>
    </lineage>
</organism>
<proteinExistence type="predicted"/>
<dbReference type="Proteomes" id="UP000184241">
    <property type="component" value="Unassembled WGS sequence"/>
</dbReference>
<evidence type="ECO:0000313" key="2">
    <source>
        <dbReference type="Proteomes" id="UP000184241"/>
    </source>
</evidence>
<reference evidence="1 2" key="1">
    <citation type="submission" date="2016-11" db="EMBL/GenBank/DDBJ databases">
        <authorList>
            <person name="Jaros S."/>
            <person name="Januszkiewicz K."/>
            <person name="Wedrychowicz H."/>
        </authorList>
    </citation>
    <scope>NUCLEOTIDE SEQUENCE [LARGE SCALE GENOMIC DNA]</scope>
    <source>
        <strain evidence="1 2">DSM 6191</strain>
    </source>
</reference>
<protein>
    <submittedName>
        <fullName evidence="1">Uncharacterized protein</fullName>
    </submittedName>
</protein>